<gene>
    <name evidence="3" type="ORF">METZ01_LOCUS119796</name>
</gene>
<reference evidence="3" key="1">
    <citation type="submission" date="2018-05" db="EMBL/GenBank/DDBJ databases">
        <authorList>
            <person name="Lanie J.A."/>
            <person name="Ng W.-L."/>
            <person name="Kazmierczak K.M."/>
            <person name="Andrzejewski T.M."/>
            <person name="Davidsen T.M."/>
            <person name="Wayne K.J."/>
            <person name="Tettelin H."/>
            <person name="Glass J.I."/>
            <person name="Rusch D."/>
            <person name="Podicherti R."/>
            <person name="Tsui H.-C.T."/>
            <person name="Winkler M.E."/>
        </authorList>
    </citation>
    <scope>NUCLEOTIDE SEQUENCE</scope>
</reference>
<dbReference type="AlphaFoldDB" id="A0A381XR14"/>
<accession>A0A381XR14</accession>
<dbReference type="EMBL" id="UINC01015995">
    <property type="protein sequence ID" value="SVA66942.1"/>
    <property type="molecule type" value="Genomic_DNA"/>
</dbReference>
<feature type="domain" description="Dienelactone hydrolase" evidence="2">
    <location>
        <begin position="28"/>
        <end position="79"/>
    </location>
</feature>
<dbReference type="InterPro" id="IPR029058">
    <property type="entry name" value="AB_hydrolase_fold"/>
</dbReference>
<dbReference type="Gene3D" id="3.40.50.1820">
    <property type="entry name" value="alpha/beta hydrolase"/>
    <property type="match status" value="1"/>
</dbReference>
<dbReference type="InterPro" id="IPR002925">
    <property type="entry name" value="Dienelactn_hydro"/>
</dbReference>
<evidence type="ECO:0000256" key="1">
    <source>
        <dbReference type="SAM" id="MobiDB-lite"/>
    </source>
</evidence>
<protein>
    <recommendedName>
        <fullName evidence="2">Dienelactone hydrolase domain-containing protein</fullName>
    </recommendedName>
</protein>
<dbReference type="Pfam" id="PF01738">
    <property type="entry name" value="DLH"/>
    <property type="match status" value="1"/>
</dbReference>
<sequence length="80" mass="8699">MPPIDSSEEIPSRPDPSSSMPTAGRCWGIYAGEDARINGGVPRLEVELMAQQNDYKFVAYPGAGHPFFNNTGSQYHPESA</sequence>
<evidence type="ECO:0000313" key="3">
    <source>
        <dbReference type="EMBL" id="SVA66942.1"/>
    </source>
</evidence>
<name>A0A381XR14_9ZZZZ</name>
<dbReference type="GO" id="GO:0016787">
    <property type="term" value="F:hydrolase activity"/>
    <property type="evidence" value="ECO:0007669"/>
    <property type="project" value="InterPro"/>
</dbReference>
<organism evidence="3">
    <name type="scientific">marine metagenome</name>
    <dbReference type="NCBI Taxonomy" id="408172"/>
    <lineage>
        <taxon>unclassified sequences</taxon>
        <taxon>metagenomes</taxon>
        <taxon>ecological metagenomes</taxon>
    </lineage>
</organism>
<proteinExistence type="predicted"/>
<feature type="region of interest" description="Disordered" evidence="1">
    <location>
        <begin position="1"/>
        <end position="25"/>
    </location>
</feature>
<evidence type="ECO:0000259" key="2">
    <source>
        <dbReference type="Pfam" id="PF01738"/>
    </source>
</evidence>